<comment type="catalytic activity">
    <reaction evidence="21">
        <text>a (3S)-3-hydroxyacyl-CoA = a (2E)-enoyl-CoA + H2O</text>
        <dbReference type="Rhea" id="RHEA:16105"/>
        <dbReference type="ChEBI" id="CHEBI:15377"/>
        <dbReference type="ChEBI" id="CHEBI:57318"/>
        <dbReference type="ChEBI" id="CHEBI:58856"/>
        <dbReference type="EC" id="4.2.1.17"/>
    </reaction>
    <physiologicalReaction direction="right-to-left" evidence="21">
        <dbReference type="Rhea" id="RHEA:16107"/>
    </physiologicalReaction>
</comment>
<organism evidence="43">
    <name type="scientific">Trichuris suis</name>
    <name type="common">pig whipworm</name>
    <dbReference type="NCBI Taxonomy" id="68888"/>
    <lineage>
        <taxon>Eukaryota</taxon>
        <taxon>Metazoa</taxon>
        <taxon>Ecdysozoa</taxon>
        <taxon>Nematoda</taxon>
        <taxon>Enoplea</taxon>
        <taxon>Dorylaimia</taxon>
        <taxon>Trichinellida</taxon>
        <taxon>Trichuridae</taxon>
        <taxon>Trichuris</taxon>
    </lineage>
</organism>
<dbReference type="GO" id="GO:0005743">
    <property type="term" value="C:mitochondrial inner membrane"/>
    <property type="evidence" value="ECO:0007669"/>
    <property type="project" value="UniProtKB-SubCell"/>
</dbReference>
<evidence type="ECO:0000256" key="32">
    <source>
        <dbReference type="ARBA" id="ARBA00052860"/>
    </source>
</evidence>
<comment type="catalytic activity">
    <reaction evidence="22">
        <text>(3S)-hydroxyhexadecanoyl-CoA + NAD(+) = 3-oxohexadecanoyl-CoA + NADH + H(+)</text>
        <dbReference type="Rhea" id="RHEA:31159"/>
        <dbReference type="ChEBI" id="CHEBI:15378"/>
        <dbReference type="ChEBI" id="CHEBI:57349"/>
        <dbReference type="ChEBI" id="CHEBI:57540"/>
        <dbReference type="ChEBI" id="CHEBI:57945"/>
        <dbReference type="ChEBI" id="CHEBI:62613"/>
    </reaction>
    <physiologicalReaction direction="left-to-right" evidence="22">
        <dbReference type="Rhea" id="RHEA:31160"/>
    </physiologicalReaction>
</comment>
<evidence type="ECO:0000256" key="15">
    <source>
        <dbReference type="ARBA" id="ARBA00023027"/>
    </source>
</evidence>
<evidence type="ECO:0000256" key="8">
    <source>
        <dbReference type="ARBA" id="ARBA00022553"/>
    </source>
</evidence>
<evidence type="ECO:0000256" key="29">
    <source>
        <dbReference type="ARBA" id="ARBA00052224"/>
    </source>
</evidence>
<evidence type="ECO:0000256" key="31">
    <source>
        <dbReference type="ARBA" id="ARBA00052834"/>
    </source>
</evidence>
<dbReference type="InterPro" id="IPR008927">
    <property type="entry name" value="6-PGluconate_DH-like_C_sf"/>
</dbReference>
<comment type="catalytic activity">
    <reaction evidence="25">
        <text>1'-[1,2-di-(9Z,12Z-octadecadienoyl)-sn-glycero-3-phospho]-3'-[1-(9Z,12Z-octadecadienoyl)-sn-glycero-3-phospho]-glycerol + (9Z,12Z)-octadecadienoyl-CoA = 1',3'-bis-[1,2-di-(9Z,12Z-octadecadienoyl)-sn-glycero-3-phospho]-glycerol + CoA</text>
        <dbReference type="Rhea" id="RHEA:43672"/>
        <dbReference type="ChEBI" id="CHEBI:57287"/>
        <dbReference type="ChEBI" id="CHEBI:57383"/>
        <dbReference type="ChEBI" id="CHEBI:83580"/>
        <dbReference type="ChEBI" id="CHEBI:83581"/>
    </reaction>
    <physiologicalReaction direction="left-to-right" evidence="25">
        <dbReference type="Rhea" id="RHEA:43673"/>
    </physiologicalReaction>
</comment>
<evidence type="ECO:0000256" key="3">
    <source>
        <dbReference type="ARBA" id="ARBA00005005"/>
    </source>
</evidence>
<comment type="catalytic activity">
    <reaction evidence="32">
        <text>1'-[1,2-di-(9Z,12Z-octadecadienoyl)-sn-glycero-3-phospho]-3'-[1-(9Z,12Z-octadecadienoyl)-sn-glycero-3-phospho]-glycerol + (9Z)-octadecenoyl-CoA = 1'-[1,2-di-(9Z,12Z-octadecadienoyl)-sn-glycero-3-phospho]-3'-[1-(9Z,12Z-octadecadienoyl)-2-(9Z-octadecenoyl)-sn-glycero-3-phospho]-glycerol + CoA</text>
        <dbReference type="Rhea" id="RHEA:43676"/>
        <dbReference type="ChEBI" id="CHEBI:57287"/>
        <dbReference type="ChEBI" id="CHEBI:57387"/>
        <dbReference type="ChEBI" id="CHEBI:83580"/>
        <dbReference type="ChEBI" id="CHEBI:83582"/>
    </reaction>
    <physiologicalReaction direction="left-to-right" evidence="32">
        <dbReference type="Rhea" id="RHEA:43677"/>
    </physiologicalReaction>
</comment>
<keyword evidence="20" id="KW-0511">Multifunctional enzyme</keyword>
<evidence type="ECO:0000256" key="23">
    <source>
        <dbReference type="ARBA" id="ARBA00048361"/>
    </source>
</evidence>
<dbReference type="GO" id="GO:0070403">
    <property type="term" value="F:NAD+ binding"/>
    <property type="evidence" value="ECO:0007669"/>
    <property type="project" value="InterPro"/>
</dbReference>
<evidence type="ECO:0000256" key="10">
    <source>
        <dbReference type="ARBA" id="ARBA00022792"/>
    </source>
</evidence>
<keyword evidence="13" id="KW-0007">Acetylation</keyword>
<keyword evidence="15" id="KW-0520">NAD</keyword>
<dbReference type="GO" id="GO:0016509">
    <property type="term" value="F:long-chain (3S)-3-hydroxyacyl-CoA dehydrogenase (NAD+) activity"/>
    <property type="evidence" value="ECO:0007669"/>
    <property type="project" value="UniProtKB-EC"/>
</dbReference>
<evidence type="ECO:0000313" key="43">
    <source>
        <dbReference type="EMBL" id="KFD64098.1"/>
    </source>
</evidence>
<evidence type="ECO:0000256" key="38">
    <source>
        <dbReference type="ARBA" id="ARBA00077617"/>
    </source>
</evidence>
<keyword evidence="10" id="KW-0999">Mitochondrion inner membrane</keyword>
<keyword evidence="16" id="KW-0443">Lipid metabolism</keyword>
<accession>A0A085N3Q2</accession>
<dbReference type="Gene3D" id="3.90.226.10">
    <property type="entry name" value="2-enoyl-CoA Hydratase, Chain A, domain 1"/>
    <property type="match status" value="1"/>
</dbReference>
<comment type="catalytic activity">
    <reaction evidence="29">
        <text>(3S)-hydroxyoctanoyl-CoA + NAD(+) = 3-oxooctanoyl-CoA + NADH + H(+)</text>
        <dbReference type="Rhea" id="RHEA:31195"/>
        <dbReference type="ChEBI" id="CHEBI:15378"/>
        <dbReference type="ChEBI" id="CHEBI:57540"/>
        <dbReference type="ChEBI" id="CHEBI:57945"/>
        <dbReference type="ChEBI" id="CHEBI:62617"/>
        <dbReference type="ChEBI" id="CHEBI:62619"/>
    </reaction>
    <physiologicalReaction direction="left-to-right" evidence="29">
        <dbReference type="Rhea" id="RHEA:31196"/>
    </physiologicalReaction>
</comment>
<feature type="domain" description="3-hydroxyacyl-CoA dehydrogenase NAD binding" evidence="41">
    <location>
        <begin position="363"/>
        <end position="540"/>
    </location>
</feature>
<comment type="catalytic activity">
    <reaction evidence="27">
        <text>a 4-saturated-(3S)-3-hydroxyacyl-CoA = a (3E)-enoyl-CoA + H2O</text>
        <dbReference type="Rhea" id="RHEA:20724"/>
        <dbReference type="ChEBI" id="CHEBI:15377"/>
        <dbReference type="ChEBI" id="CHEBI:58521"/>
        <dbReference type="ChEBI" id="CHEBI:137480"/>
        <dbReference type="EC" id="4.2.1.17"/>
    </reaction>
    <physiologicalReaction direction="right-to-left" evidence="27">
        <dbReference type="Rhea" id="RHEA:20726"/>
    </physiologicalReaction>
</comment>
<evidence type="ECO:0000256" key="6">
    <source>
        <dbReference type="ARBA" id="ARBA00012076"/>
    </source>
</evidence>
<evidence type="ECO:0000256" key="7">
    <source>
        <dbReference type="ARBA" id="ARBA00022481"/>
    </source>
</evidence>
<evidence type="ECO:0000256" key="14">
    <source>
        <dbReference type="ARBA" id="ARBA00023002"/>
    </source>
</evidence>
<keyword evidence="44" id="KW-1185">Reference proteome</keyword>
<dbReference type="GO" id="GO:0004300">
    <property type="term" value="F:enoyl-CoA hydratase activity"/>
    <property type="evidence" value="ECO:0007669"/>
    <property type="project" value="UniProtKB-EC"/>
</dbReference>
<dbReference type="EC" id="4.2.1.17" evidence="6"/>
<dbReference type="CDD" id="cd06558">
    <property type="entry name" value="crotonase-like"/>
    <property type="match status" value="1"/>
</dbReference>
<evidence type="ECO:0000256" key="20">
    <source>
        <dbReference type="ARBA" id="ARBA00023268"/>
    </source>
</evidence>
<evidence type="ECO:0000256" key="5">
    <source>
        <dbReference type="ARBA" id="ARBA00008750"/>
    </source>
</evidence>
<dbReference type="Pfam" id="PF00378">
    <property type="entry name" value="ECH_1"/>
    <property type="match status" value="1"/>
</dbReference>
<comment type="catalytic activity">
    <reaction evidence="33">
        <text>(3S)-3-hydroxydodecanoyl-CoA + NAD(+) = 3-oxododecanoyl-CoA + NADH + H(+)</text>
        <dbReference type="Rhea" id="RHEA:31179"/>
        <dbReference type="ChEBI" id="CHEBI:15378"/>
        <dbReference type="ChEBI" id="CHEBI:57540"/>
        <dbReference type="ChEBI" id="CHEBI:57945"/>
        <dbReference type="ChEBI" id="CHEBI:62558"/>
        <dbReference type="ChEBI" id="CHEBI:62615"/>
    </reaction>
    <physiologicalReaction direction="left-to-right" evidence="33">
        <dbReference type="Rhea" id="RHEA:31180"/>
    </physiologicalReaction>
</comment>
<reference evidence="43 44" key="1">
    <citation type="journal article" date="2014" name="Nat. Genet.">
        <title>Genome and transcriptome of the porcine whipworm Trichuris suis.</title>
        <authorList>
            <person name="Jex A.R."/>
            <person name="Nejsum P."/>
            <person name="Schwarz E.M."/>
            <person name="Hu L."/>
            <person name="Young N.D."/>
            <person name="Hall R.S."/>
            <person name="Korhonen P.K."/>
            <person name="Liao S."/>
            <person name="Thamsborg S."/>
            <person name="Xia J."/>
            <person name="Xu P."/>
            <person name="Wang S."/>
            <person name="Scheerlinck J.P."/>
            <person name="Hofmann A."/>
            <person name="Sternberg P.W."/>
            <person name="Wang J."/>
            <person name="Gasser R.B."/>
        </authorList>
    </citation>
    <scope>NUCLEOTIDE SEQUENCE [LARGE SCALE GENOMIC DNA]</scope>
    <source>
        <strain evidence="43">DCEP-RM93F</strain>
        <strain evidence="42">DCEP-RM93M</strain>
    </source>
</reference>
<evidence type="ECO:0000256" key="11">
    <source>
        <dbReference type="ARBA" id="ARBA00022832"/>
    </source>
</evidence>
<feature type="domain" description="3-hydroxyacyl-CoA dehydrogenase C-terminal" evidence="40">
    <location>
        <begin position="674"/>
        <end position="755"/>
    </location>
</feature>
<evidence type="ECO:0000256" key="30">
    <source>
        <dbReference type="ARBA" id="ARBA00052711"/>
    </source>
</evidence>
<evidence type="ECO:0000256" key="27">
    <source>
        <dbReference type="ARBA" id="ARBA00051215"/>
    </source>
</evidence>
<evidence type="ECO:0000256" key="13">
    <source>
        <dbReference type="ARBA" id="ARBA00022990"/>
    </source>
</evidence>
<comment type="catalytic activity">
    <reaction evidence="34">
        <text>1'-[1,2-di-(9Z,12Z-octadecadienoyl)-sn-glycero-3-phospho]-3'-[1-(9Z,12Z-octadecadienoyl)-sn-glycero-3-phospho]-glycerol + hexadecanoyl-CoA = 1'-[1,2-di-(9Z,12Z-octadecadienoyl)-sn-glycero-3-phospho]-3'-[1-(9Z,12Z-octadecadienoyl)-2-hexadecanoyl-sn-glycero-3-phospho]-glycerol + CoA</text>
        <dbReference type="Rhea" id="RHEA:43680"/>
        <dbReference type="ChEBI" id="CHEBI:57287"/>
        <dbReference type="ChEBI" id="CHEBI:57379"/>
        <dbReference type="ChEBI" id="CHEBI:83580"/>
        <dbReference type="ChEBI" id="CHEBI:83583"/>
    </reaction>
    <physiologicalReaction direction="left-to-right" evidence="34">
        <dbReference type="Rhea" id="RHEA:43681"/>
    </physiologicalReaction>
</comment>
<comment type="catalytic activity">
    <reaction evidence="28">
        <text>(3S)-hydroxyoctanoyl-CoA = (2E)-octenoyl-CoA + H2O</text>
        <dbReference type="Rhea" id="RHEA:31199"/>
        <dbReference type="ChEBI" id="CHEBI:15377"/>
        <dbReference type="ChEBI" id="CHEBI:62242"/>
        <dbReference type="ChEBI" id="CHEBI:62617"/>
    </reaction>
    <physiologicalReaction direction="right-to-left" evidence="28">
        <dbReference type="Rhea" id="RHEA:31201"/>
    </physiologicalReaction>
</comment>
<dbReference type="OrthoDB" id="5958943at2759"/>
<evidence type="ECO:0000256" key="39">
    <source>
        <dbReference type="ARBA" id="ARBA00083277"/>
    </source>
</evidence>
<dbReference type="GO" id="GO:0016507">
    <property type="term" value="C:mitochondrial fatty acid beta-oxidation multienzyme complex"/>
    <property type="evidence" value="ECO:0007669"/>
    <property type="project" value="TreeGrafter"/>
</dbReference>
<dbReference type="Proteomes" id="UP000030758">
    <property type="component" value="Unassembled WGS sequence"/>
</dbReference>
<evidence type="ECO:0000256" key="25">
    <source>
        <dbReference type="ARBA" id="ARBA00050222"/>
    </source>
</evidence>
<dbReference type="PANTHER" id="PTHR43612">
    <property type="entry name" value="TRIFUNCTIONAL ENZYME SUBUNIT ALPHA"/>
    <property type="match status" value="1"/>
</dbReference>
<comment type="similarity">
    <text evidence="5">In the N-terminal section; belongs to the enoyl-CoA hydratase/isomerase family.</text>
</comment>
<comment type="subunit">
    <text evidence="35">Heterotetramer of 2 alpha/HADHA and 2 beta/HADHB subunits; forms the mitochondrial trifunctional enzyme. Also purified as higher order heterooligomers including a 4 alpha/HADHA and 4 beta/HADHB heterooligomer which physiological significance remains unclear. The mitochondrial trifunctional enzyme interacts with MTLN.</text>
</comment>
<dbReference type="InterPro" id="IPR029045">
    <property type="entry name" value="ClpP/crotonase-like_dom_sf"/>
</dbReference>
<keyword evidence="7" id="KW-0488">Methylation</keyword>
<dbReference type="EMBL" id="KL363369">
    <property type="protein sequence ID" value="KFD46481.1"/>
    <property type="molecule type" value="Genomic_DNA"/>
</dbReference>
<keyword evidence="19" id="KW-0456">Lyase</keyword>
<evidence type="ECO:0000256" key="12">
    <source>
        <dbReference type="ARBA" id="ARBA00022946"/>
    </source>
</evidence>
<keyword evidence="18" id="KW-0472">Membrane</keyword>
<comment type="subcellular location">
    <subcellularLocation>
        <location evidence="2">Mitochondrion inner membrane</location>
    </subcellularLocation>
</comment>
<keyword evidence="11" id="KW-0276">Fatty acid metabolism</keyword>
<dbReference type="UniPathway" id="UPA00659"/>
<dbReference type="AlphaFoldDB" id="A0A085N3Q2"/>
<proteinExistence type="inferred from homology"/>
<gene>
    <name evidence="42" type="ORF">M513_12654</name>
    <name evidence="43" type="ORF">M514_12654</name>
</gene>
<evidence type="ECO:0000256" key="22">
    <source>
        <dbReference type="ARBA" id="ARBA00047613"/>
    </source>
</evidence>
<evidence type="ECO:0000259" key="40">
    <source>
        <dbReference type="Pfam" id="PF00725"/>
    </source>
</evidence>
<evidence type="ECO:0000256" key="37">
    <source>
        <dbReference type="ARBA" id="ARBA00068347"/>
    </source>
</evidence>
<dbReference type="InterPro" id="IPR036291">
    <property type="entry name" value="NAD(P)-bd_dom_sf"/>
</dbReference>
<dbReference type="SUPFAM" id="SSF48179">
    <property type="entry name" value="6-phosphogluconate dehydrogenase C-terminal domain-like"/>
    <property type="match status" value="2"/>
</dbReference>
<dbReference type="Gene3D" id="1.10.1040.50">
    <property type="match status" value="1"/>
</dbReference>
<evidence type="ECO:0000256" key="1">
    <source>
        <dbReference type="ARBA" id="ARBA00000469"/>
    </source>
</evidence>
<dbReference type="InterPro" id="IPR050136">
    <property type="entry name" value="FA_oxidation_alpha_subunit"/>
</dbReference>
<dbReference type="PANTHER" id="PTHR43612:SF3">
    <property type="entry name" value="TRIFUNCTIONAL ENZYME SUBUNIT ALPHA, MITOCHONDRIAL"/>
    <property type="match status" value="1"/>
</dbReference>
<evidence type="ECO:0000256" key="26">
    <source>
        <dbReference type="ARBA" id="ARBA00050446"/>
    </source>
</evidence>
<keyword evidence="17" id="KW-0496">Mitochondrion</keyword>
<evidence type="ECO:0000256" key="18">
    <source>
        <dbReference type="ARBA" id="ARBA00023136"/>
    </source>
</evidence>
<dbReference type="SUPFAM" id="SSF51735">
    <property type="entry name" value="NAD(P)-binding Rossmann-fold domains"/>
    <property type="match status" value="1"/>
</dbReference>
<evidence type="ECO:0000256" key="19">
    <source>
        <dbReference type="ARBA" id="ARBA00023239"/>
    </source>
</evidence>
<keyword evidence="12" id="KW-0809">Transit peptide</keyword>
<evidence type="ECO:0000256" key="4">
    <source>
        <dbReference type="ARBA" id="ARBA00007005"/>
    </source>
</evidence>
<evidence type="ECO:0000256" key="34">
    <source>
        <dbReference type="ARBA" id="ARBA00052989"/>
    </source>
</evidence>
<feature type="domain" description="3-hydroxyacyl-CoA dehydrogenase C-terminal" evidence="40">
    <location>
        <begin position="543"/>
        <end position="638"/>
    </location>
</feature>
<dbReference type="SUPFAM" id="SSF52096">
    <property type="entry name" value="ClpP/crotonase"/>
    <property type="match status" value="1"/>
</dbReference>
<comment type="similarity">
    <text evidence="4">In the central section; belongs to the 3-hydroxyacyl-CoA dehydrogenase family.</text>
</comment>
<evidence type="ECO:0000256" key="21">
    <source>
        <dbReference type="ARBA" id="ARBA00035854"/>
    </source>
</evidence>
<sequence length="764" mass="83676">MFHVREHSLRHLLRGITSANRQLLNARVFCSSRITEMTHVKSYKNGEVGIIKLNSPDKKENVVNINVMIEVFECLNALTQDSSVKGILVLSGKPNSFIAGADTNMIASCQSLEEATALSLKFQGILNRIHANMKPVVAGIMGTCLGGGLELALACDYRIAVNTPKTIFGLPEVRLGLLPGGGGTQRLPRLVSLTDGLDLILTGRTVNVAEAKRMGLIDLVIEPLEPGLTSDENFMVNELESGSVKVVRQLLTAELVPMRSSRFPKNLMNSLFDVEIFKNLFFAYMANKVDKMTGGHYPAPPLIVNVVRKGYKFGMGEGLKSEAKAFGILATSPESKSLLHLFNASNECKKNSYGAPKKVAEIVGVVGAGLMGTGIAQVTIDKNIRCVLKDVDSAALLRSEKHITDALNKKLKRRKITPLQKDLYLSNLIPSVEYKAMKDANIVIEAVFEDLKLKQKIVTELEQHVGTDCVIATNTSAISVSKIAEAGKRPENVVGLHYFSPVDRMQLLEVVVTPKSSKEAISRAVDLGLKQGKLVITVKDSPGFYTTRILSSMLLEMLRLLQEGVDPVKLNELSTKFGFPMGFVTLGDEVGLDVALHILKYLGERFGGRMSSIDLRPLQKMVDANMLGRKTGKGAFEYSSGKKSTKVNKAAASIFKEYAKAVRGCDSDHERQMRMVCRFVNEAVMCLQEGVIASPAQGDIGAVFGLGFPPFMGGPFRFLDSYGAERLVREMDAFHAAYDNAPEFVPCDLLREHAKDSNRHFYVI</sequence>
<dbReference type="GO" id="GO:0016740">
    <property type="term" value="F:transferase activity"/>
    <property type="evidence" value="ECO:0007669"/>
    <property type="project" value="UniProtKB-KW"/>
</dbReference>
<dbReference type="InterPro" id="IPR006108">
    <property type="entry name" value="3HC_DH_C"/>
</dbReference>
<evidence type="ECO:0000256" key="2">
    <source>
        <dbReference type="ARBA" id="ARBA00004273"/>
    </source>
</evidence>
<comment type="catalytic activity">
    <reaction evidence="26">
        <text>a long-chain (3S)-3-hydroxy fatty acyl-CoA + NAD(+) = a long-chain 3-oxo-fatty acyl-CoA + NADH + H(+)</text>
        <dbReference type="Rhea" id="RHEA:52656"/>
        <dbReference type="ChEBI" id="CHEBI:15378"/>
        <dbReference type="ChEBI" id="CHEBI:57540"/>
        <dbReference type="ChEBI" id="CHEBI:57945"/>
        <dbReference type="ChEBI" id="CHEBI:136757"/>
        <dbReference type="ChEBI" id="CHEBI:136758"/>
        <dbReference type="EC" id="1.1.1.211"/>
    </reaction>
    <physiologicalReaction direction="left-to-right" evidence="26">
        <dbReference type="Rhea" id="RHEA:52657"/>
    </physiologicalReaction>
</comment>
<comment type="pathway">
    <text evidence="3">Lipid metabolism; fatty acid beta-oxidation.</text>
</comment>
<dbReference type="FunFam" id="3.40.50.720:FF:000009">
    <property type="entry name" value="Fatty oxidation complex, alpha subunit"/>
    <property type="match status" value="1"/>
</dbReference>
<dbReference type="Gene3D" id="3.40.50.720">
    <property type="entry name" value="NAD(P)-binding Rossmann-like Domain"/>
    <property type="match status" value="1"/>
</dbReference>
<comment type="catalytic activity">
    <reaction evidence="1">
        <text>(3S)-hydroxyhexadecanoyl-CoA = (2E)-hexadecenoyl-CoA + H2O</text>
        <dbReference type="Rhea" id="RHEA:31163"/>
        <dbReference type="ChEBI" id="CHEBI:15377"/>
        <dbReference type="ChEBI" id="CHEBI:61526"/>
        <dbReference type="ChEBI" id="CHEBI:62613"/>
    </reaction>
    <physiologicalReaction direction="right-to-left" evidence="1">
        <dbReference type="Rhea" id="RHEA:31165"/>
    </physiologicalReaction>
</comment>
<evidence type="ECO:0000256" key="33">
    <source>
        <dbReference type="ARBA" id="ARBA00052945"/>
    </source>
</evidence>
<evidence type="ECO:0000313" key="44">
    <source>
        <dbReference type="Proteomes" id="UP000030764"/>
    </source>
</evidence>
<dbReference type="FunFam" id="1.10.1040.50:FF:000002">
    <property type="entry name" value="Trifunctional enzyme subunit alpha, mitochondrial"/>
    <property type="match status" value="1"/>
</dbReference>
<keyword evidence="9" id="KW-0808">Transferase</keyword>
<dbReference type="InterPro" id="IPR006176">
    <property type="entry name" value="3-OHacyl-CoA_DH_NAD-bd"/>
</dbReference>
<dbReference type="Pfam" id="PF02737">
    <property type="entry name" value="3HCDH_N"/>
    <property type="match status" value="1"/>
</dbReference>
<keyword evidence="14" id="KW-0560">Oxidoreductase</keyword>
<dbReference type="Proteomes" id="UP000030764">
    <property type="component" value="Unassembled WGS sequence"/>
</dbReference>
<dbReference type="EC" id="1.1.1.211" evidence="36"/>
<dbReference type="GO" id="GO:0006635">
    <property type="term" value="P:fatty acid beta-oxidation"/>
    <property type="evidence" value="ECO:0007669"/>
    <property type="project" value="UniProtKB-UniPathway"/>
</dbReference>
<comment type="catalytic activity">
    <reaction evidence="24">
        <text>a (3S)-3-hydroxyacyl-CoA + NAD(+) = a 3-oxoacyl-CoA + NADH + H(+)</text>
        <dbReference type="Rhea" id="RHEA:22432"/>
        <dbReference type="ChEBI" id="CHEBI:15378"/>
        <dbReference type="ChEBI" id="CHEBI:57318"/>
        <dbReference type="ChEBI" id="CHEBI:57540"/>
        <dbReference type="ChEBI" id="CHEBI:57945"/>
        <dbReference type="ChEBI" id="CHEBI:90726"/>
        <dbReference type="EC" id="1.1.1.35"/>
    </reaction>
</comment>
<comment type="catalytic activity">
    <reaction evidence="23">
        <text>(3S)-hydroxydecanoyl-CoA + NAD(+) = 3-oxodecanoyl-CoA + NADH + H(+)</text>
        <dbReference type="Rhea" id="RHEA:31187"/>
        <dbReference type="ChEBI" id="CHEBI:15378"/>
        <dbReference type="ChEBI" id="CHEBI:57540"/>
        <dbReference type="ChEBI" id="CHEBI:57945"/>
        <dbReference type="ChEBI" id="CHEBI:62548"/>
        <dbReference type="ChEBI" id="CHEBI:62616"/>
    </reaction>
    <physiologicalReaction direction="left-to-right" evidence="23">
        <dbReference type="Rhea" id="RHEA:31188"/>
    </physiologicalReaction>
</comment>
<evidence type="ECO:0000256" key="16">
    <source>
        <dbReference type="ARBA" id="ARBA00023098"/>
    </source>
</evidence>
<evidence type="ECO:0000256" key="9">
    <source>
        <dbReference type="ARBA" id="ARBA00022679"/>
    </source>
</evidence>
<evidence type="ECO:0000259" key="41">
    <source>
        <dbReference type="Pfam" id="PF02737"/>
    </source>
</evidence>
<dbReference type="EMBL" id="KL367561">
    <property type="protein sequence ID" value="KFD64098.1"/>
    <property type="molecule type" value="Genomic_DNA"/>
</dbReference>
<dbReference type="FunFam" id="3.90.226.10:FF:000011">
    <property type="entry name" value="Fatty acid oxidation complex subunit alpha"/>
    <property type="match status" value="1"/>
</dbReference>
<comment type="catalytic activity">
    <reaction evidence="30">
        <text>(3S)-3-hydroxydodecanoyl-CoA = (2E)-dodecenoyl-CoA + H2O</text>
        <dbReference type="Rhea" id="RHEA:31075"/>
        <dbReference type="ChEBI" id="CHEBI:15377"/>
        <dbReference type="ChEBI" id="CHEBI:57330"/>
        <dbReference type="ChEBI" id="CHEBI:62558"/>
    </reaction>
    <physiologicalReaction direction="right-to-left" evidence="30">
        <dbReference type="Rhea" id="RHEA:31077"/>
    </physiologicalReaction>
</comment>
<evidence type="ECO:0000256" key="17">
    <source>
        <dbReference type="ARBA" id="ARBA00023128"/>
    </source>
</evidence>
<evidence type="ECO:0000256" key="36">
    <source>
        <dbReference type="ARBA" id="ARBA00066806"/>
    </source>
</evidence>
<protein>
    <recommendedName>
        <fullName evidence="37">Trifunctional enzyme subunit alpha, mitochondrial</fullName>
        <ecNumber evidence="36">1.1.1.211</ecNumber>
        <ecNumber evidence="6">4.2.1.17</ecNumber>
    </recommendedName>
    <alternativeName>
        <fullName evidence="38">Monolysocardiolipin acyltransferase</fullName>
    </alternativeName>
    <alternativeName>
        <fullName evidence="39">TP-alpha</fullName>
    </alternativeName>
</protein>
<dbReference type="InterPro" id="IPR001753">
    <property type="entry name" value="Enoyl-CoA_hydra/iso"/>
</dbReference>
<evidence type="ECO:0000256" key="24">
    <source>
        <dbReference type="ARBA" id="ARBA00049556"/>
    </source>
</evidence>
<evidence type="ECO:0000256" key="35">
    <source>
        <dbReference type="ARBA" id="ARBA00062153"/>
    </source>
</evidence>
<dbReference type="Pfam" id="PF00725">
    <property type="entry name" value="3HCDH"/>
    <property type="match status" value="2"/>
</dbReference>
<evidence type="ECO:0000256" key="28">
    <source>
        <dbReference type="ARBA" id="ARBA00051877"/>
    </source>
</evidence>
<keyword evidence="8" id="KW-0597">Phosphoprotein</keyword>
<name>A0A085N3Q2_9BILA</name>
<comment type="catalytic activity">
    <reaction evidence="31">
        <text>(3S)-hydroxytetradecanoyl-CoA + NAD(+) = 3-oxotetradecanoyl-CoA + NADH + H(+)</text>
        <dbReference type="Rhea" id="RHEA:31167"/>
        <dbReference type="ChEBI" id="CHEBI:15378"/>
        <dbReference type="ChEBI" id="CHEBI:57540"/>
        <dbReference type="ChEBI" id="CHEBI:57945"/>
        <dbReference type="ChEBI" id="CHEBI:62543"/>
        <dbReference type="ChEBI" id="CHEBI:62614"/>
    </reaction>
    <physiologicalReaction direction="left-to-right" evidence="31">
        <dbReference type="Rhea" id="RHEA:31168"/>
    </physiologicalReaction>
</comment>
<evidence type="ECO:0000313" key="42">
    <source>
        <dbReference type="EMBL" id="KFD46481.1"/>
    </source>
</evidence>